<evidence type="ECO:0000256" key="4">
    <source>
        <dbReference type="ARBA" id="ARBA00022670"/>
    </source>
</evidence>
<dbReference type="CDD" id="cd23081">
    <property type="entry name" value="cpPDZ_EcRseP-like"/>
    <property type="match status" value="1"/>
</dbReference>
<feature type="transmembrane region" description="Helical" evidence="11">
    <location>
        <begin position="176"/>
        <end position="196"/>
    </location>
</feature>
<dbReference type="GO" id="GO:0004222">
    <property type="term" value="F:metalloendopeptidase activity"/>
    <property type="evidence" value="ECO:0007669"/>
    <property type="project" value="InterPro"/>
</dbReference>
<evidence type="ECO:0000256" key="10">
    <source>
        <dbReference type="ARBA" id="ARBA00023136"/>
    </source>
</evidence>
<dbReference type="GO" id="GO:0016020">
    <property type="term" value="C:membrane"/>
    <property type="evidence" value="ECO:0007669"/>
    <property type="project" value="UniProtKB-SubCell"/>
</dbReference>
<comment type="similarity">
    <text evidence="3 11">Belongs to the peptidase M50B family.</text>
</comment>
<dbReference type="SUPFAM" id="SSF50156">
    <property type="entry name" value="PDZ domain-like"/>
    <property type="match status" value="1"/>
</dbReference>
<evidence type="ECO:0000256" key="7">
    <source>
        <dbReference type="ARBA" id="ARBA00022833"/>
    </source>
</evidence>
<evidence type="ECO:0000256" key="6">
    <source>
        <dbReference type="ARBA" id="ARBA00022801"/>
    </source>
</evidence>
<dbReference type="NCBIfam" id="TIGR00054">
    <property type="entry name" value="RIP metalloprotease RseP"/>
    <property type="match status" value="1"/>
</dbReference>
<feature type="transmembrane region" description="Helical" evidence="11">
    <location>
        <begin position="395"/>
        <end position="414"/>
    </location>
</feature>
<dbReference type="Pfam" id="PF02163">
    <property type="entry name" value="Peptidase_M50"/>
    <property type="match status" value="1"/>
</dbReference>
<evidence type="ECO:0000256" key="1">
    <source>
        <dbReference type="ARBA" id="ARBA00001947"/>
    </source>
</evidence>
<organism evidence="13 14">
    <name type="scientific">Enterococcus asini</name>
    <dbReference type="NCBI Taxonomy" id="57732"/>
    <lineage>
        <taxon>Bacteria</taxon>
        <taxon>Bacillati</taxon>
        <taxon>Bacillota</taxon>
        <taxon>Bacilli</taxon>
        <taxon>Lactobacillales</taxon>
        <taxon>Enterococcaceae</taxon>
        <taxon>Enterococcus</taxon>
    </lineage>
</organism>
<keyword evidence="11" id="KW-0479">Metal-binding</keyword>
<keyword evidence="5 11" id="KW-0812">Transmembrane</keyword>
<dbReference type="Proteomes" id="UP001256711">
    <property type="component" value="Unassembled WGS sequence"/>
</dbReference>
<evidence type="ECO:0000313" key="14">
    <source>
        <dbReference type="Proteomes" id="UP001256711"/>
    </source>
</evidence>
<keyword evidence="8 11" id="KW-1133">Transmembrane helix</keyword>
<sequence length="423" mass="45972">MKGVLTFIIVFSVVVIFHEFGHFFFARRAGILVREFSIGMGPKIFGHQGKDGTAYTLRLLPIGGYVRMAGVGEDETELTRGMPVTLVLDDTGKVSKINTSKKVQLANGVPLMVESFDLEKELFIAGYTSADESELLRYEVLHDASIIEQDGTEVRIAPVDVQFQSAKLSQRMLTNFAGPMNNFILAVLVFILVAFMQGGVAVTDTNGIGQVMNDSPAQAAGLKEGDKILSIDGEKISSWEDLTGAILAQPDESLDLEVQRGQQTFKTEVTPETTTVDGQKTVRIGIQVPMKTGIVDKVVGGAQQALANSLTIFKAFGDLIMKPNLDKLGGPVAIFQMSSQAAQQGPTTVLVFIAILSMNLGIINLFPFPALDGGKLVLNIVEAIRKKPLSVEKEGLLNLIGFGLLMLLMILVTWNDIQRFFFQ</sequence>
<keyword evidence="10 11" id="KW-0472">Membrane</keyword>
<dbReference type="GO" id="GO:0006508">
    <property type="term" value="P:proteolysis"/>
    <property type="evidence" value="ECO:0007669"/>
    <property type="project" value="UniProtKB-KW"/>
</dbReference>
<dbReference type="AlphaFoldDB" id="A0AAW8TWZ9"/>
<dbReference type="InterPro" id="IPR036034">
    <property type="entry name" value="PDZ_sf"/>
</dbReference>
<dbReference type="PANTHER" id="PTHR42837:SF2">
    <property type="entry name" value="MEMBRANE METALLOPROTEASE ARASP2, CHLOROPLASTIC-RELATED"/>
    <property type="match status" value="1"/>
</dbReference>
<keyword evidence="6 11" id="KW-0378">Hydrolase</keyword>
<evidence type="ECO:0000256" key="9">
    <source>
        <dbReference type="ARBA" id="ARBA00023049"/>
    </source>
</evidence>
<feature type="domain" description="PDZ" evidence="12">
    <location>
        <begin position="199"/>
        <end position="262"/>
    </location>
</feature>
<evidence type="ECO:0000256" key="8">
    <source>
        <dbReference type="ARBA" id="ARBA00022989"/>
    </source>
</evidence>
<feature type="transmembrane region" description="Helical" evidence="11">
    <location>
        <begin position="6"/>
        <end position="25"/>
    </location>
</feature>
<proteinExistence type="inferred from homology"/>
<keyword evidence="9 11" id="KW-0482">Metalloprotease</keyword>
<protein>
    <recommendedName>
        <fullName evidence="11">Zinc metalloprotease</fullName>
        <ecNumber evidence="11">3.4.24.-</ecNumber>
    </recommendedName>
</protein>
<dbReference type="EMBL" id="JARQBJ010000004">
    <property type="protein sequence ID" value="MDT2810791.1"/>
    <property type="molecule type" value="Genomic_DNA"/>
</dbReference>
<evidence type="ECO:0000256" key="3">
    <source>
        <dbReference type="ARBA" id="ARBA00007931"/>
    </source>
</evidence>
<comment type="subcellular location">
    <subcellularLocation>
        <location evidence="2">Membrane</location>
        <topology evidence="2">Multi-pass membrane protein</topology>
    </subcellularLocation>
</comment>
<dbReference type="InterPro" id="IPR004387">
    <property type="entry name" value="Pept_M50_Zn"/>
</dbReference>
<evidence type="ECO:0000256" key="11">
    <source>
        <dbReference type="RuleBase" id="RU362031"/>
    </source>
</evidence>
<keyword evidence="7 11" id="KW-0862">Zinc</keyword>
<reference evidence="13" key="1">
    <citation type="submission" date="2023-03" db="EMBL/GenBank/DDBJ databases">
        <authorList>
            <person name="Shen W."/>
            <person name="Cai J."/>
        </authorList>
    </citation>
    <scope>NUCLEOTIDE SEQUENCE</scope>
    <source>
        <strain evidence="13">B226-2</strain>
    </source>
</reference>
<evidence type="ECO:0000313" key="13">
    <source>
        <dbReference type="EMBL" id="MDT2810791.1"/>
    </source>
</evidence>
<comment type="caution">
    <text evidence="13">The sequence shown here is derived from an EMBL/GenBank/DDBJ whole genome shotgun (WGS) entry which is preliminary data.</text>
</comment>
<dbReference type="SMART" id="SM00228">
    <property type="entry name" value="PDZ"/>
    <property type="match status" value="1"/>
</dbReference>
<dbReference type="InterPro" id="IPR041489">
    <property type="entry name" value="PDZ_6"/>
</dbReference>
<gene>
    <name evidence="13" type="primary">rseP</name>
    <name evidence="13" type="ORF">P7H43_09850</name>
</gene>
<name>A0AAW8TWZ9_9ENTE</name>
<dbReference type="InterPro" id="IPR008915">
    <property type="entry name" value="Peptidase_M50"/>
</dbReference>
<dbReference type="EC" id="3.4.24.-" evidence="11"/>
<evidence type="ECO:0000259" key="12">
    <source>
        <dbReference type="PROSITE" id="PS50106"/>
    </source>
</evidence>
<keyword evidence="4" id="KW-0645">Protease</keyword>
<feature type="transmembrane region" description="Helical" evidence="11">
    <location>
        <begin position="347"/>
        <end position="366"/>
    </location>
</feature>
<dbReference type="InterPro" id="IPR001478">
    <property type="entry name" value="PDZ"/>
</dbReference>
<dbReference type="PANTHER" id="PTHR42837">
    <property type="entry name" value="REGULATOR OF SIGMA-E PROTEASE RSEP"/>
    <property type="match status" value="1"/>
</dbReference>
<accession>A0AAW8TWZ9</accession>
<comment type="cofactor">
    <cofactor evidence="1 11">
        <name>Zn(2+)</name>
        <dbReference type="ChEBI" id="CHEBI:29105"/>
    </cofactor>
</comment>
<dbReference type="RefSeq" id="WP_311835584.1">
    <property type="nucleotide sequence ID" value="NZ_JARQBJ010000004.1"/>
</dbReference>
<dbReference type="CDD" id="cd06163">
    <property type="entry name" value="S2P-M50_PDZ_RseP-like"/>
    <property type="match status" value="1"/>
</dbReference>
<evidence type="ECO:0000256" key="5">
    <source>
        <dbReference type="ARBA" id="ARBA00022692"/>
    </source>
</evidence>
<dbReference type="GO" id="GO:0046872">
    <property type="term" value="F:metal ion binding"/>
    <property type="evidence" value="ECO:0007669"/>
    <property type="project" value="UniProtKB-KW"/>
</dbReference>
<dbReference type="PROSITE" id="PS50106">
    <property type="entry name" value="PDZ"/>
    <property type="match status" value="1"/>
</dbReference>
<evidence type="ECO:0000256" key="2">
    <source>
        <dbReference type="ARBA" id="ARBA00004141"/>
    </source>
</evidence>
<dbReference type="Pfam" id="PF17820">
    <property type="entry name" value="PDZ_6"/>
    <property type="match status" value="1"/>
</dbReference>
<dbReference type="Gene3D" id="2.30.42.10">
    <property type="match status" value="1"/>
</dbReference>